<comment type="caution">
    <text evidence="2">The sequence shown here is derived from an EMBL/GenBank/DDBJ whole genome shotgun (WGS) entry which is preliminary data.</text>
</comment>
<gene>
    <name evidence="2" type="ORF">ADK75_36355</name>
</gene>
<reference evidence="3" key="1">
    <citation type="submission" date="2015-07" db="EMBL/GenBank/DDBJ databases">
        <authorList>
            <consortium name="Consortium for Microbial Forensics and Genomics (microFORGE)"/>
            <person name="Knight B.M."/>
            <person name="Roberts D.P."/>
            <person name="Lin D."/>
            <person name="Hari K."/>
            <person name="Fletcher J."/>
            <person name="Melcher U."/>
            <person name="Blagden T."/>
            <person name="Winegar R.A."/>
        </authorList>
    </citation>
    <scope>NUCLEOTIDE SEQUENCE [LARGE SCALE GENOMIC DNA]</scope>
    <source>
        <strain evidence="3">NRRL B-1447</strain>
    </source>
</reference>
<dbReference type="Proteomes" id="UP000037084">
    <property type="component" value="Unassembled WGS sequence"/>
</dbReference>
<protein>
    <submittedName>
        <fullName evidence="2">Uncharacterized protein</fullName>
    </submittedName>
</protein>
<name>A0A0L8M1X0_STRVG</name>
<dbReference type="AlphaFoldDB" id="A0A0L8M1X0"/>
<accession>A0A0L8M1X0</accession>
<feature type="region of interest" description="Disordered" evidence="1">
    <location>
        <begin position="70"/>
        <end position="97"/>
    </location>
</feature>
<sequence>MYHTEHGQQLAMRMLQLPDRLLRRHPFLHESDSRVLALSMAEIRAQGVSVALKGDEVGAELAQVVNDFSEGEGKGQLSPFNGLAERERRADPDVMTSDRYRVASATL</sequence>
<evidence type="ECO:0000313" key="2">
    <source>
        <dbReference type="EMBL" id="KOG44319.1"/>
    </source>
</evidence>
<dbReference type="PATRIC" id="fig|1961.12.peg.8017"/>
<proteinExistence type="predicted"/>
<organism evidence="2 3">
    <name type="scientific">Streptomyces virginiae</name>
    <name type="common">Streptomyces cinnamonensis</name>
    <dbReference type="NCBI Taxonomy" id="1961"/>
    <lineage>
        <taxon>Bacteria</taxon>
        <taxon>Bacillati</taxon>
        <taxon>Actinomycetota</taxon>
        <taxon>Actinomycetes</taxon>
        <taxon>Kitasatosporales</taxon>
        <taxon>Streptomycetaceae</taxon>
        <taxon>Streptomyces</taxon>
    </lineage>
</organism>
<evidence type="ECO:0000313" key="3">
    <source>
        <dbReference type="Proteomes" id="UP000037084"/>
    </source>
</evidence>
<feature type="compositionally biased region" description="Basic and acidic residues" evidence="1">
    <location>
        <begin position="84"/>
        <end position="97"/>
    </location>
</feature>
<evidence type="ECO:0000256" key="1">
    <source>
        <dbReference type="SAM" id="MobiDB-lite"/>
    </source>
</evidence>
<dbReference type="EMBL" id="LGUV01000390">
    <property type="protein sequence ID" value="KOG44319.1"/>
    <property type="molecule type" value="Genomic_DNA"/>
</dbReference>